<proteinExistence type="predicted"/>
<dbReference type="AlphaFoldDB" id="A0A2H3CKE5"/>
<dbReference type="EMBL" id="KZ293706">
    <property type="protein sequence ID" value="PBK83559.1"/>
    <property type="molecule type" value="Genomic_DNA"/>
</dbReference>
<evidence type="ECO:0000256" key="1">
    <source>
        <dbReference type="SAM" id="MobiDB-lite"/>
    </source>
</evidence>
<gene>
    <name evidence="3" type="ORF">ARMGADRAFT_1037917</name>
</gene>
<protein>
    <recommendedName>
        <fullName evidence="2">DUF6535 domain-containing protein</fullName>
    </recommendedName>
</protein>
<evidence type="ECO:0000313" key="4">
    <source>
        <dbReference type="Proteomes" id="UP000217790"/>
    </source>
</evidence>
<evidence type="ECO:0000313" key="3">
    <source>
        <dbReference type="EMBL" id="PBK83559.1"/>
    </source>
</evidence>
<dbReference type="InterPro" id="IPR045338">
    <property type="entry name" value="DUF6535"/>
</dbReference>
<accession>A0A2H3CKE5</accession>
<reference evidence="4" key="1">
    <citation type="journal article" date="2017" name="Nat. Ecol. Evol.">
        <title>Genome expansion and lineage-specific genetic innovations in the forest pathogenic fungi Armillaria.</title>
        <authorList>
            <person name="Sipos G."/>
            <person name="Prasanna A.N."/>
            <person name="Walter M.C."/>
            <person name="O'Connor E."/>
            <person name="Balint B."/>
            <person name="Krizsan K."/>
            <person name="Kiss B."/>
            <person name="Hess J."/>
            <person name="Varga T."/>
            <person name="Slot J."/>
            <person name="Riley R."/>
            <person name="Boka B."/>
            <person name="Rigling D."/>
            <person name="Barry K."/>
            <person name="Lee J."/>
            <person name="Mihaltcheva S."/>
            <person name="LaButti K."/>
            <person name="Lipzen A."/>
            <person name="Waldron R."/>
            <person name="Moloney N.M."/>
            <person name="Sperisen C."/>
            <person name="Kredics L."/>
            <person name="Vagvoelgyi C."/>
            <person name="Patrignani A."/>
            <person name="Fitzpatrick D."/>
            <person name="Nagy I."/>
            <person name="Doyle S."/>
            <person name="Anderson J.B."/>
            <person name="Grigoriev I.V."/>
            <person name="Gueldener U."/>
            <person name="Muensterkoetter M."/>
            <person name="Nagy L.G."/>
        </authorList>
    </citation>
    <scope>NUCLEOTIDE SEQUENCE [LARGE SCALE GENOMIC DNA]</scope>
    <source>
        <strain evidence="4">Ar21-2</strain>
    </source>
</reference>
<dbReference type="Proteomes" id="UP000217790">
    <property type="component" value="Unassembled WGS sequence"/>
</dbReference>
<sequence>MPTIHAAQGTDNEDLQSSSSARNETHTDTPDDSEDDSQLEINIQQPVENLMAYSSQQQRKSTCGLAIHLIMSEGNDPFNYEEKFPEDKEHEEFGPTARVWRTYLEKCAAYDIERVEGWQDGLDVLLVFMHATNLFMNEE</sequence>
<organism evidence="3 4">
    <name type="scientific">Armillaria gallica</name>
    <name type="common">Bulbous honey fungus</name>
    <name type="synonym">Armillaria bulbosa</name>
    <dbReference type="NCBI Taxonomy" id="47427"/>
    <lineage>
        <taxon>Eukaryota</taxon>
        <taxon>Fungi</taxon>
        <taxon>Dikarya</taxon>
        <taxon>Basidiomycota</taxon>
        <taxon>Agaricomycotina</taxon>
        <taxon>Agaricomycetes</taxon>
        <taxon>Agaricomycetidae</taxon>
        <taxon>Agaricales</taxon>
        <taxon>Marasmiineae</taxon>
        <taxon>Physalacriaceae</taxon>
        <taxon>Armillaria</taxon>
    </lineage>
</organism>
<feature type="domain" description="DUF6535" evidence="2">
    <location>
        <begin position="100"/>
        <end position="129"/>
    </location>
</feature>
<dbReference type="InParanoid" id="A0A2H3CKE5"/>
<keyword evidence="4" id="KW-1185">Reference proteome</keyword>
<evidence type="ECO:0000259" key="2">
    <source>
        <dbReference type="Pfam" id="PF20153"/>
    </source>
</evidence>
<dbReference type="OrthoDB" id="3033562at2759"/>
<feature type="region of interest" description="Disordered" evidence="1">
    <location>
        <begin position="1"/>
        <end position="39"/>
    </location>
</feature>
<dbReference type="Pfam" id="PF20153">
    <property type="entry name" value="DUF6535"/>
    <property type="match status" value="1"/>
</dbReference>
<name>A0A2H3CKE5_ARMGA</name>